<dbReference type="PANTHER" id="PTHR43463">
    <property type="entry name" value="NICOTINATE-NUCLEOTIDE--DIMETHYLBENZIMIDAZOLE PHOSPHORIBOSYLTRANSFERASE"/>
    <property type="match status" value="1"/>
</dbReference>
<evidence type="ECO:0000256" key="9">
    <source>
        <dbReference type="NCBIfam" id="TIGR03160"/>
    </source>
</evidence>
<evidence type="ECO:0000256" key="4">
    <source>
        <dbReference type="ARBA" id="ARBA00015486"/>
    </source>
</evidence>
<dbReference type="GO" id="GO:0008939">
    <property type="term" value="F:nicotinate-nucleotide-dimethylbenzimidazole phosphoribosyltransferase activity"/>
    <property type="evidence" value="ECO:0007669"/>
    <property type="project" value="UniProtKB-UniRule"/>
</dbReference>
<dbReference type="PANTHER" id="PTHR43463:SF1">
    <property type="entry name" value="NICOTINATE-NUCLEOTIDE--DIMETHYLBENZIMIDAZOLE PHOSPHORIBOSYLTRANSFERASE"/>
    <property type="match status" value="1"/>
</dbReference>
<evidence type="ECO:0000256" key="2">
    <source>
        <dbReference type="ARBA" id="ARBA00007110"/>
    </source>
</evidence>
<dbReference type="Proteomes" id="UP000597459">
    <property type="component" value="Unassembled WGS sequence"/>
</dbReference>
<organism evidence="10 11">
    <name type="scientific">Acetobacter estunensis</name>
    <dbReference type="NCBI Taxonomy" id="104097"/>
    <lineage>
        <taxon>Bacteria</taxon>
        <taxon>Pseudomonadati</taxon>
        <taxon>Pseudomonadota</taxon>
        <taxon>Alphaproteobacteria</taxon>
        <taxon>Acetobacterales</taxon>
        <taxon>Acetobacteraceae</taxon>
        <taxon>Acetobacter</taxon>
    </lineage>
</organism>
<evidence type="ECO:0000313" key="11">
    <source>
        <dbReference type="Proteomes" id="UP000597459"/>
    </source>
</evidence>
<evidence type="ECO:0000256" key="1">
    <source>
        <dbReference type="ARBA" id="ARBA00005049"/>
    </source>
</evidence>
<dbReference type="Gene3D" id="1.10.1610.10">
    <property type="match status" value="1"/>
</dbReference>
<dbReference type="InterPro" id="IPR017846">
    <property type="entry name" value="Nict_dMeBzImd_PRibTrfase_bact"/>
</dbReference>
<dbReference type="InterPro" id="IPR003200">
    <property type="entry name" value="Nict_dMeBzImd_PRibTrfase"/>
</dbReference>
<dbReference type="CDD" id="cd02439">
    <property type="entry name" value="DMB-PRT_CobT"/>
    <property type="match status" value="1"/>
</dbReference>
<evidence type="ECO:0000256" key="3">
    <source>
        <dbReference type="ARBA" id="ARBA00011991"/>
    </source>
</evidence>
<keyword evidence="11" id="KW-1185">Reference proteome</keyword>
<reference evidence="10" key="1">
    <citation type="submission" date="2019-11" db="EMBL/GenBank/DDBJ databases">
        <title>Description of new Acetobacter species.</title>
        <authorList>
            <person name="Cleenwerck I."/>
            <person name="Sombolestani A.S."/>
        </authorList>
    </citation>
    <scope>NUCLEOTIDE SEQUENCE</scope>
    <source>
        <strain evidence="10">LMG 1626</strain>
    </source>
</reference>
<comment type="pathway">
    <text evidence="1">Nucleoside biosynthesis; alpha-ribazole biosynthesis; alpha-ribazole from 5,6-dimethylbenzimidazole: step 1/2.</text>
</comment>
<dbReference type="NCBIfam" id="NF000996">
    <property type="entry name" value="PRK00105.1"/>
    <property type="match status" value="1"/>
</dbReference>
<keyword evidence="6 10" id="KW-0328">Glycosyltransferase</keyword>
<dbReference type="NCBIfam" id="TIGR03160">
    <property type="entry name" value="cobT_DBIPRT"/>
    <property type="match status" value="1"/>
</dbReference>
<evidence type="ECO:0000256" key="6">
    <source>
        <dbReference type="ARBA" id="ARBA00022676"/>
    </source>
</evidence>
<comment type="similarity">
    <text evidence="2">Belongs to the CobT family.</text>
</comment>
<dbReference type="EMBL" id="WOTH01000015">
    <property type="protein sequence ID" value="NHO54049.1"/>
    <property type="molecule type" value="Genomic_DNA"/>
</dbReference>
<evidence type="ECO:0000313" key="10">
    <source>
        <dbReference type="EMBL" id="NHO54049.1"/>
    </source>
</evidence>
<proteinExistence type="inferred from homology"/>
<keyword evidence="7 10" id="KW-0808">Transferase</keyword>
<dbReference type="InterPro" id="IPR023195">
    <property type="entry name" value="Nict_dMeBzImd_PRibTrfase_N"/>
</dbReference>
<dbReference type="Gene3D" id="3.40.50.10210">
    <property type="match status" value="1"/>
</dbReference>
<evidence type="ECO:0000256" key="8">
    <source>
        <dbReference type="ARBA" id="ARBA00047340"/>
    </source>
</evidence>
<evidence type="ECO:0000256" key="5">
    <source>
        <dbReference type="ARBA" id="ARBA00022573"/>
    </source>
</evidence>
<protein>
    <recommendedName>
        <fullName evidence="4 9">Nicotinate-nucleotide--dimethylbenzimidazole phosphoribosyltransferase</fullName>
        <ecNumber evidence="3 9">2.4.2.21</ecNumber>
    </recommendedName>
</protein>
<dbReference type="GO" id="GO:0009236">
    <property type="term" value="P:cobalamin biosynthetic process"/>
    <property type="evidence" value="ECO:0007669"/>
    <property type="project" value="UniProtKB-UniRule"/>
</dbReference>
<dbReference type="EC" id="2.4.2.21" evidence="3 9"/>
<name>A0A967B7Z5_9PROT</name>
<comment type="catalytic activity">
    <reaction evidence="8">
        <text>5,6-dimethylbenzimidazole + nicotinate beta-D-ribonucleotide = alpha-ribazole 5'-phosphate + nicotinate + H(+)</text>
        <dbReference type="Rhea" id="RHEA:11196"/>
        <dbReference type="ChEBI" id="CHEBI:15378"/>
        <dbReference type="ChEBI" id="CHEBI:15890"/>
        <dbReference type="ChEBI" id="CHEBI:32544"/>
        <dbReference type="ChEBI" id="CHEBI:57502"/>
        <dbReference type="ChEBI" id="CHEBI:57918"/>
        <dbReference type="EC" id="2.4.2.21"/>
    </reaction>
</comment>
<dbReference type="InterPro" id="IPR036087">
    <property type="entry name" value="Nict_dMeBzImd_PRibTrfase_sf"/>
</dbReference>
<dbReference type="AlphaFoldDB" id="A0A967B7Z5"/>
<accession>A0A967B7Z5</accession>
<dbReference type="RefSeq" id="WP_166315383.1">
    <property type="nucleotide sequence ID" value="NZ_WOTH01000015.1"/>
</dbReference>
<dbReference type="SUPFAM" id="SSF52733">
    <property type="entry name" value="Nicotinate mononucleotide:5,6-dimethylbenzimidazole phosphoribosyltransferase (CobT)"/>
    <property type="match status" value="1"/>
</dbReference>
<sequence>MTAITFSDISALRSACLTPSHADMAVIERITARDATLTKPPGSLGRLEELTRWLGGWQRRPTPTLERVQCVVFAGNHGIVARGVSAWPPEVTTLMVRNFHNGGAAINQLSACAGASLSIVEMENLQPTADFTQAPAMDEATFLHCVNTGAAAVDPKSDLLCVGEMGIGNTTVAAALAAGLFGGTGREWAGPGAGSDDASMVRKIDVINDGLNTHRAVLDDPLAVAQCLGGHEMAAMLGAVIAARSLNIPVMLDGYVSTAAVAPLYALHAEGLAHCRIGHNSAEPGHARLTAKLGQKALLDFGLRLGEGSGAALVVPLLRAAIACHNGMHTFTDAGIGN</sequence>
<comment type="caution">
    <text evidence="10">The sequence shown here is derived from an EMBL/GenBank/DDBJ whole genome shotgun (WGS) entry which is preliminary data.</text>
</comment>
<gene>
    <name evidence="10" type="primary">cobT</name>
    <name evidence="10" type="ORF">GOB87_08780</name>
</gene>
<evidence type="ECO:0000256" key="7">
    <source>
        <dbReference type="ARBA" id="ARBA00022679"/>
    </source>
</evidence>
<keyword evidence="5" id="KW-0169">Cobalamin biosynthesis</keyword>
<dbReference type="Pfam" id="PF02277">
    <property type="entry name" value="DBI_PRT"/>
    <property type="match status" value="1"/>
</dbReference>